<keyword evidence="3" id="KW-0808">Transferase</keyword>
<dbReference type="Gene3D" id="3.90.1150.10">
    <property type="entry name" value="Aspartate Aminotransferase, domain 1"/>
    <property type="match status" value="1"/>
</dbReference>
<dbReference type="RefSeq" id="WP_303734726.1">
    <property type="nucleotide sequence ID" value="NZ_CAKZHK010000008.1"/>
</dbReference>
<sequence>MAHPPRIVRSSLLPDFPWDSLADARAKAESHPDGFINLSMGTPVDPVSPAAQLGLAENSGAPGYPQTVGTQELRQTIVDAMTRRYGIIPLDPERQVLPVIGTKEAIAWLPYLLGLGEGHTVMIPELAYPTYEVGALLASASIVRADSTFQLGPQAPTLMYINSPSNPTGKVLGLEHLRKVVSWARERDVIVVSDECYLGLGWTTNANGVRGERPTQPVSLLHPDVCDGDTTNLIAVHSLSKTSNMASYRSGWLAGDEKLTHELLAVRKHAGFMVPQPIQAATVAALKDDGFEQLQREIYRNRREILAAALREAGFTIDNSEAGLYLWSTRDEPCRDTVDWFAERGILVAPGEFYGPKGVKYVRVALTGTDDQITAAAQRIAG</sequence>
<dbReference type="SUPFAM" id="SSF53383">
    <property type="entry name" value="PLP-dependent transferases"/>
    <property type="match status" value="1"/>
</dbReference>
<dbReference type="InterPro" id="IPR019880">
    <property type="entry name" value="OxyQ"/>
</dbReference>
<dbReference type="Pfam" id="PF00155">
    <property type="entry name" value="Aminotran_1_2"/>
    <property type="match status" value="1"/>
</dbReference>
<evidence type="ECO:0000313" key="6">
    <source>
        <dbReference type="Proteomes" id="UP000249432"/>
    </source>
</evidence>
<dbReference type="InterPro" id="IPR050881">
    <property type="entry name" value="LL-DAP_aminotransferase"/>
</dbReference>
<reference evidence="5 6" key="1">
    <citation type="submission" date="2017-08" db="EMBL/GenBank/DDBJ databases">
        <title>Infants hospitalized years apart are colonized by the same room-sourced microbial strains.</title>
        <authorList>
            <person name="Brooks B."/>
            <person name="Olm M.R."/>
            <person name="Firek B.A."/>
            <person name="Baker R."/>
            <person name="Thomas B.C."/>
            <person name="Morowitz M.J."/>
            <person name="Banfield J.F."/>
        </authorList>
    </citation>
    <scope>NUCLEOTIDE SEQUENCE [LARGE SCALE GENOMIC DNA]</scope>
    <source>
        <strain evidence="5">S2_003_000_R1_3</strain>
    </source>
</reference>
<dbReference type="InterPro" id="IPR015424">
    <property type="entry name" value="PyrdxlP-dep_Trfase"/>
</dbReference>
<proteinExistence type="predicted"/>
<dbReference type="PANTHER" id="PTHR42832">
    <property type="entry name" value="AMINO ACID AMINOTRANSFERASE"/>
    <property type="match status" value="1"/>
</dbReference>
<protein>
    <submittedName>
        <fullName evidence="5">Succinyldiaminopimelate transaminase</fullName>
    </submittedName>
</protein>
<dbReference type="InterPro" id="IPR015421">
    <property type="entry name" value="PyrdxlP-dep_Trfase_major"/>
</dbReference>
<keyword evidence="2" id="KW-0032">Aminotransferase</keyword>
<organism evidence="5 6">
    <name type="scientific">Corynebacterium kroppenstedtii</name>
    <dbReference type="NCBI Taxonomy" id="161879"/>
    <lineage>
        <taxon>Bacteria</taxon>
        <taxon>Bacillati</taxon>
        <taxon>Actinomycetota</taxon>
        <taxon>Actinomycetes</taxon>
        <taxon>Mycobacteriales</taxon>
        <taxon>Corynebacteriaceae</taxon>
        <taxon>Corynebacterium</taxon>
    </lineage>
</organism>
<comment type="caution">
    <text evidence="5">The sequence shown here is derived from an EMBL/GenBank/DDBJ whole genome shotgun (WGS) entry which is preliminary data.</text>
</comment>
<dbReference type="AlphaFoldDB" id="A0A2W5SQT4"/>
<dbReference type="Proteomes" id="UP000249432">
    <property type="component" value="Unassembled WGS sequence"/>
</dbReference>
<dbReference type="InterPro" id="IPR015422">
    <property type="entry name" value="PyrdxlP-dep_Trfase_small"/>
</dbReference>
<dbReference type="CDD" id="cd00609">
    <property type="entry name" value="AAT_like"/>
    <property type="match status" value="1"/>
</dbReference>
<evidence type="ECO:0000256" key="3">
    <source>
        <dbReference type="ARBA" id="ARBA00022679"/>
    </source>
</evidence>
<accession>A0A2W5SQT4</accession>
<dbReference type="NCBIfam" id="TIGR03539">
    <property type="entry name" value="DapC_actino"/>
    <property type="match status" value="1"/>
</dbReference>
<dbReference type="GO" id="GO:0030170">
    <property type="term" value="F:pyridoxal phosphate binding"/>
    <property type="evidence" value="ECO:0007669"/>
    <property type="project" value="InterPro"/>
</dbReference>
<feature type="domain" description="Aminotransferase class I/classII large" evidence="4">
    <location>
        <begin position="36"/>
        <end position="380"/>
    </location>
</feature>
<dbReference type="Gene3D" id="3.40.640.10">
    <property type="entry name" value="Type I PLP-dependent aspartate aminotransferase-like (Major domain)"/>
    <property type="match status" value="1"/>
</dbReference>
<name>A0A2W5SQT4_9CORY</name>
<dbReference type="PANTHER" id="PTHR42832:SF3">
    <property type="entry name" value="L-GLUTAMINE--4-(METHYLSULFANYL)-2-OXOBUTANOATE AMINOTRANSFERASE"/>
    <property type="match status" value="1"/>
</dbReference>
<comment type="cofactor">
    <cofactor evidence="1">
        <name>pyridoxal 5'-phosphate</name>
        <dbReference type="ChEBI" id="CHEBI:597326"/>
    </cofactor>
</comment>
<evidence type="ECO:0000256" key="2">
    <source>
        <dbReference type="ARBA" id="ARBA00022576"/>
    </source>
</evidence>
<evidence type="ECO:0000313" key="5">
    <source>
        <dbReference type="EMBL" id="PZR05070.1"/>
    </source>
</evidence>
<dbReference type="InterPro" id="IPR004839">
    <property type="entry name" value="Aminotransferase_I/II_large"/>
</dbReference>
<dbReference type="EMBL" id="QFRA01000009">
    <property type="protein sequence ID" value="PZR05070.1"/>
    <property type="molecule type" value="Genomic_DNA"/>
</dbReference>
<gene>
    <name evidence="5" type="primary">dapC</name>
    <name evidence="5" type="ORF">DI525_05270</name>
</gene>
<evidence type="ECO:0000259" key="4">
    <source>
        <dbReference type="Pfam" id="PF00155"/>
    </source>
</evidence>
<evidence type="ECO:0000256" key="1">
    <source>
        <dbReference type="ARBA" id="ARBA00001933"/>
    </source>
</evidence>
<dbReference type="GO" id="GO:0008483">
    <property type="term" value="F:transaminase activity"/>
    <property type="evidence" value="ECO:0007669"/>
    <property type="project" value="UniProtKB-KW"/>
</dbReference>